<dbReference type="Pfam" id="PF00903">
    <property type="entry name" value="Glyoxalase"/>
    <property type="match status" value="1"/>
</dbReference>
<dbReference type="EMBL" id="QJHK01000002">
    <property type="protein sequence ID" value="PXY42279.1"/>
    <property type="molecule type" value="Genomic_DNA"/>
</dbReference>
<keyword evidence="7 8" id="KW-0408">Iron</keyword>
<dbReference type="PROSITE" id="PS00082">
    <property type="entry name" value="EXTRADIOL_DIOXYGENAS"/>
    <property type="match status" value="1"/>
</dbReference>
<protein>
    <recommendedName>
        <fullName evidence="9">VOC domain-containing protein</fullName>
    </recommendedName>
</protein>
<dbReference type="Gene3D" id="3.10.180.10">
    <property type="entry name" value="2,3-Dihydroxybiphenyl 1,2-Dioxygenase, domain 1"/>
    <property type="match status" value="2"/>
</dbReference>
<evidence type="ECO:0000313" key="11">
    <source>
        <dbReference type="Proteomes" id="UP000247903"/>
    </source>
</evidence>
<dbReference type="OrthoDB" id="9792626at2"/>
<evidence type="ECO:0000256" key="2">
    <source>
        <dbReference type="ARBA" id="ARBA00008784"/>
    </source>
</evidence>
<evidence type="ECO:0000256" key="5">
    <source>
        <dbReference type="ARBA" id="ARBA00022964"/>
    </source>
</evidence>
<evidence type="ECO:0000256" key="7">
    <source>
        <dbReference type="ARBA" id="ARBA00023004"/>
    </source>
</evidence>
<dbReference type="SUPFAM" id="SSF54593">
    <property type="entry name" value="Glyoxalase/Bleomycin resistance protein/Dihydroxybiphenyl dioxygenase"/>
    <property type="match status" value="2"/>
</dbReference>
<dbReference type="InterPro" id="IPR029068">
    <property type="entry name" value="Glyas_Bleomycin-R_OHBP_Dase"/>
</dbReference>
<dbReference type="GO" id="GO:0051213">
    <property type="term" value="F:dioxygenase activity"/>
    <property type="evidence" value="ECO:0007669"/>
    <property type="project" value="UniProtKB-KW"/>
</dbReference>
<proteinExistence type="inferred from homology"/>
<dbReference type="InterPro" id="IPR004360">
    <property type="entry name" value="Glyas_Fos-R_dOase_dom"/>
</dbReference>
<evidence type="ECO:0000313" key="10">
    <source>
        <dbReference type="EMBL" id="PXY42279.1"/>
    </source>
</evidence>
<dbReference type="PANTHER" id="PTHR43279:SF1">
    <property type="entry name" value="CATECHOL-2,3-DIOXYGENASE"/>
    <property type="match status" value="1"/>
</dbReference>
<gene>
    <name evidence="10" type="ORF">DMB65_03360</name>
</gene>
<evidence type="ECO:0000256" key="8">
    <source>
        <dbReference type="RuleBase" id="RU000683"/>
    </source>
</evidence>
<comment type="caution">
    <text evidence="10">The sequence shown here is derived from an EMBL/GenBank/DDBJ whole genome shotgun (WGS) entry which is preliminary data.</text>
</comment>
<dbReference type="InterPro" id="IPR037523">
    <property type="entry name" value="VOC_core"/>
</dbReference>
<comment type="cofactor">
    <cofactor evidence="1 8">
        <name>Fe(2+)</name>
        <dbReference type="ChEBI" id="CHEBI:29033"/>
    </cofactor>
</comment>
<dbReference type="AlphaFoldDB" id="A0A2V4BT73"/>
<name>A0A2V4BT73_9FLAO</name>
<sequence length="320" mass="36608">MKRKQFIKNIIGMSIVASTKGFPFDTQMENLFTNDTVDFASFGAVHLNNTKLEKSISFWTTIAGLKLRNTTENTAELGTEDKTLIVVHQKANKPFMNGYSGLYHVAIHAPNKKEFSRMVQRLINNNYQFSPTDHTMSKSVYLADPDGITIEFTLETPERYKRILTENGLWVEDTNGKLHSPSDVLDLDLVLSELDNKNVEGIVHQDTKIGHFHFYVSNLETTNEFYKQLGFSQFNHIPQFNYADVGMESNFKHRIAMNTWHGKNKPTASKENAGLYYFNLVFQSKEKLESVITKFPNAKKENDSFWLNDPTGNLICLKSV</sequence>
<accession>A0A2V4BT73</accession>
<keyword evidence="6 8" id="KW-0560">Oxidoreductase</keyword>
<evidence type="ECO:0000256" key="1">
    <source>
        <dbReference type="ARBA" id="ARBA00001954"/>
    </source>
</evidence>
<keyword evidence="11" id="KW-1185">Reference proteome</keyword>
<keyword evidence="4 8" id="KW-0058">Aromatic hydrocarbons catabolism</keyword>
<dbReference type="Proteomes" id="UP000247903">
    <property type="component" value="Unassembled WGS sequence"/>
</dbReference>
<dbReference type="InterPro" id="IPR000486">
    <property type="entry name" value="Xdiol_ring_cleave_dOase_1/2"/>
</dbReference>
<evidence type="ECO:0000259" key="9">
    <source>
        <dbReference type="PROSITE" id="PS51819"/>
    </source>
</evidence>
<evidence type="ECO:0000256" key="3">
    <source>
        <dbReference type="ARBA" id="ARBA00022723"/>
    </source>
</evidence>
<dbReference type="PROSITE" id="PS51819">
    <property type="entry name" value="VOC"/>
    <property type="match status" value="1"/>
</dbReference>
<comment type="similarity">
    <text evidence="2 8">Belongs to the extradiol ring-cleavage dioxygenase family.</text>
</comment>
<organism evidence="10 11">
    <name type="scientific">Flavobacterium cheongpyeongense</name>
    <dbReference type="NCBI Taxonomy" id="2212651"/>
    <lineage>
        <taxon>Bacteria</taxon>
        <taxon>Pseudomonadati</taxon>
        <taxon>Bacteroidota</taxon>
        <taxon>Flavobacteriia</taxon>
        <taxon>Flavobacteriales</taxon>
        <taxon>Flavobacteriaceae</taxon>
        <taxon>Flavobacterium</taxon>
    </lineage>
</organism>
<reference evidence="10 11" key="1">
    <citation type="submission" date="2018-05" db="EMBL/GenBank/DDBJ databases">
        <title>Flavobacterium sp. strain IMCC34759, incomplete genome.</title>
        <authorList>
            <person name="Joung Y."/>
            <person name="Cho J."/>
        </authorList>
    </citation>
    <scope>NUCLEOTIDE SEQUENCE [LARGE SCALE GENOMIC DNA]</scope>
    <source>
        <strain evidence="10 11">IMCC34759</strain>
    </source>
</reference>
<feature type="domain" description="VOC" evidence="9">
    <location>
        <begin position="41"/>
        <end position="155"/>
    </location>
</feature>
<dbReference type="PANTHER" id="PTHR43279">
    <property type="entry name" value="CATECHOL-2,3-DIOXYGENASE"/>
    <property type="match status" value="1"/>
</dbReference>
<keyword evidence="3" id="KW-0479">Metal-binding</keyword>
<evidence type="ECO:0000256" key="6">
    <source>
        <dbReference type="ARBA" id="ARBA00023002"/>
    </source>
</evidence>
<keyword evidence="5 8" id="KW-0223">Dioxygenase</keyword>
<dbReference type="GO" id="GO:0008198">
    <property type="term" value="F:ferrous iron binding"/>
    <property type="evidence" value="ECO:0007669"/>
    <property type="project" value="InterPro"/>
</dbReference>
<evidence type="ECO:0000256" key="4">
    <source>
        <dbReference type="ARBA" id="ARBA00022797"/>
    </source>
</evidence>